<evidence type="ECO:0000256" key="1">
    <source>
        <dbReference type="SAM" id="Phobius"/>
    </source>
</evidence>
<keyword evidence="1" id="KW-0472">Membrane</keyword>
<protein>
    <submittedName>
        <fullName evidence="2">SHOCT domain-containing protein</fullName>
    </submittedName>
</protein>
<feature type="transmembrane region" description="Helical" evidence="1">
    <location>
        <begin position="12"/>
        <end position="33"/>
    </location>
</feature>
<dbReference type="Proteomes" id="UP001458415">
    <property type="component" value="Unassembled WGS sequence"/>
</dbReference>
<sequence length="54" mass="6085">MQTLADWNGHPGPWILFFPLVWAAVVVGAVTVLRRTAWRGRGGPWRGMAADPWR</sequence>
<keyword evidence="3" id="KW-1185">Reference proteome</keyword>
<organism evidence="2 3">
    <name type="scientific">Streptomyces carpinensis</name>
    <dbReference type="NCBI Taxonomy" id="66369"/>
    <lineage>
        <taxon>Bacteria</taxon>
        <taxon>Bacillati</taxon>
        <taxon>Actinomycetota</taxon>
        <taxon>Actinomycetes</taxon>
        <taxon>Kitasatosporales</taxon>
        <taxon>Streptomycetaceae</taxon>
        <taxon>Streptomyces</taxon>
    </lineage>
</organism>
<accession>A0ABV1WIS9</accession>
<evidence type="ECO:0000313" key="3">
    <source>
        <dbReference type="Proteomes" id="UP001458415"/>
    </source>
</evidence>
<keyword evidence="1" id="KW-1133">Transmembrane helix</keyword>
<keyword evidence="1" id="KW-0812">Transmembrane</keyword>
<gene>
    <name evidence="2" type="ORF">ABT317_45920</name>
</gene>
<feature type="non-terminal residue" evidence="2">
    <location>
        <position position="54"/>
    </location>
</feature>
<name>A0ABV1WIS9_9ACTN</name>
<evidence type="ECO:0000313" key="2">
    <source>
        <dbReference type="EMBL" id="MER6984100.1"/>
    </source>
</evidence>
<dbReference type="EMBL" id="JBEPCU010001652">
    <property type="protein sequence ID" value="MER6984100.1"/>
    <property type="molecule type" value="Genomic_DNA"/>
</dbReference>
<comment type="caution">
    <text evidence="2">The sequence shown here is derived from an EMBL/GenBank/DDBJ whole genome shotgun (WGS) entry which is preliminary data.</text>
</comment>
<reference evidence="2 3" key="1">
    <citation type="submission" date="2024-06" db="EMBL/GenBank/DDBJ databases">
        <title>The Natural Products Discovery Center: Release of the First 8490 Sequenced Strains for Exploring Actinobacteria Biosynthetic Diversity.</title>
        <authorList>
            <person name="Kalkreuter E."/>
            <person name="Kautsar S.A."/>
            <person name="Yang D."/>
            <person name="Bader C.D."/>
            <person name="Teijaro C.N."/>
            <person name="Fluegel L."/>
            <person name="Davis C.M."/>
            <person name="Simpson J.R."/>
            <person name="Lauterbach L."/>
            <person name="Steele A.D."/>
            <person name="Gui C."/>
            <person name="Meng S."/>
            <person name="Li G."/>
            <person name="Viehrig K."/>
            <person name="Ye F."/>
            <person name="Su P."/>
            <person name="Kiefer A.F."/>
            <person name="Nichols A."/>
            <person name="Cepeda A.J."/>
            <person name="Yan W."/>
            <person name="Fan B."/>
            <person name="Jiang Y."/>
            <person name="Adhikari A."/>
            <person name="Zheng C.-J."/>
            <person name="Schuster L."/>
            <person name="Cowan T.M."/>
            <person name="Smanski M.J."/>
            <person name="Chevrette M.G."/>
            <person name="De Carvalho L.P.S."/>
            <person name="Shen B."/>
        </authorList>
    </citation>
    <scope>NUCLEOTIDE SEQUENCE [LARGE SCALE GENOMIC DNA]</scope>
    <source>
        <strain evidence="2 3">NPDC000634</strain>
    </source>
</reference>
<proteinExistence type="predicted"/>